<dbReference type="Proteomes" id="UP000609323">
    <property type="component" value="Unassembled WGS sequence"/>
</dbReference>
<organism evidence="4 5">
    <name type="scientific">Paenibacillus physcomitrellae</name>
    <dbReference type="NCBI Taxonomy" id="1619311"/>
    <lineage>
        <taxon>Bacteria</taxon>
        <taxon>Bacillati</taxon>
        <taxon>Bacillota</taxon>
        <taxon>Bacilli</taxon>
        <taxon>Bacillales</taxon>
        <taxon>Paenibacillaceae</taxon>
        <taxon>Paenibacillus</taxon>
    </lineage>
</organism>
<reference evidence="5" key="1">
    <citation type="journal article" date="2019" name="Int. J. Syst. Evol. Microbiol.">
        <title>The Global Catalogue of Microorganisms (GCM) 10K type strain sequencing project: providing services to taxonomists for standard genome sequencing and annotation.</title>
        <authorList>
            <consortium name="The Broad Institute Genomics Platform"/>
            <consortium name="The Broad Institute Genome Sequencing Center for Infectious Disease"/>
            <person name="Wu L."/>
            <person name="Ma J."/>
        </authorList>
    </citation>
    <scope>NUCLEOTIDE SEQUENCE [LARGE SCALE GENOMIC DNA]</scope>
    <source>
        <strain evidence="5">CGMCC 1.15044</strain>
    </source>
</reference>
<name>A0ABQ1FRH2_9BACL</name>
<keyword evidence="2" id="KW-0812">Transmembrane</keyword>
<dbReference type="InterPro" id="IPR003362">
    <property type="entry name" value="Bact_transf"/>
</dbReference>
<evidence type="ECO:0000313" key="5">
    <source>
        <dbReference type="Proteomes" id="UP000609323"/>
    </source>
</evidence>
<keyword evidence="2" id="KW-0472">Membrane</keyword>
<gene>
    <name evidence="4" type="ORF">GCM10010917_09410</name>
</gene>
<dbReference type="PANTHER" id="PTHR30576">
    <property type="entry name" value="COLANIC BIOSYNTHESIS UDP-GLUCOSE LIPID CARRIER TRANSFERASE"/>
    <property type="match status" value="1"/>
</dbReference>
<feature type="transmembrane region" description="Helical" evidence="2">
    <location>
        <begin position="50"/>
        <end position="71"/>
    </location>
</feature>
<evidence type="ECO:0000313" key="4">
    <source>
        <dbReference type="EMBL" id="GGA26699.1"/>
    </source>
</evidence>
<protein>
    <submittedName>
        <fullName evidence="4">Multidrug MFS transporter</fullName>
    </submittedName>
</protein>
<sequence length="239" mass="27658">MSMPKPNLPEEMDYAMPTQNVFYARYEESKTESKADPGPMYHFVKRFLDIVLSCIGLVLTAPVFLIAAICIKVEDPGGKVFFKQTRIGKNERPFEMYKFRSMVSNAEEMKKELMKYNEVSGAMFKMKNDPRITRTGRFLRKTSIDELPQLWNVLRGNMSLVGPRPPLPDEVAQYTEYHKQRLKVIPGCTGYWQVGARNSVGFDEMVQMDLKYIKDRCIRLDLKIIMQTGLKIINSKDAY</sequence>
<accession>A0ABQ1FRH2</accession>
<dbReference type="EMBL" id="BMHF01000002">
    <property type="protein sequence ID" value="GGA26699.1"/>
    <property type="molecule type" value="Genomic_DNA"/>
</dbReference>
<proteinExistence type="inferred from homology"/>
<evidence type="ECO:0000256" key="1">
    <source>
        <dbReference type="ARBA" id="ARBA00006464"/>
    </source>
</evidence>
<feature type="domain" description="Bacterial sugar transferase" evidence="3">
    <location>
        <begin position="45"/>
        <end position="233"/>
    </location>
</feature>
<comment type="similarity">
    <text evidence="1">Belongs to the bacterial sugar transferase family.</text>
</comment>
<comment type="caution">
    <text evidence="4">The sequence shown here is derived from an EMBL/GenBank/DDBJ whole genome shotgun (WGS) entry which is preliminary data.</text>
</comment>
<dbReference type="Pfam" id="PF02397">
    <property type="entry name" value="Bac_transf"/>
    <property type="match status" value="1"/>
</dbReference>
<dbReference type="PANTHER" id="PTHR30576:SF0">
    <property type="entry name" value="UNDECAPRENYL-PHOSPHATE N-ACETYLGALACTOSAMINYL 1-PHOSPHATE TRANSFERASE-RELATED"/>
    <property type="match status" value="1"/>
</dbReference>
<keyword evidence="5" id="KW-1185">Reference proteome</keyword>
<evidence type="ECO:0000259" key="3">
    <source>
        <dbReference type="Pfam" id="PF02397"/>
    </source>
</evidence>
<keyword evidence="2" id="KW-1133">Transmembrane helix</keyword>
<evidence type="ECO:0000256" key="2">
    <source>
        <dbReference type="SAM" id="Phobius"/>
    </source>
</evidence>